<dbReference type="RefSeq" id="WP_075988472.1">
    <property type="nucleotide sequence ID" value="NZ_CABLBX010000001.1"/>
</dbReference>
<dbReference type="Gene3D" id="3.40.30.10">
    <property type="entry name" value="Glutaredoxin"/>
    <property type="match status" value="1"/>
</dbReference>
<dbReference type="CDD" id="cd03011">
    <property type="entry name" value="TlpA_like_ScsD_MtbDsbE"/>
    <property type="match status" value="1"/>
</dbReference>
<dbReference type="PANTHER" id="PTHR42852:SF17">
    <property type="entry name" value="THIOREDOXIN-LIKE PROTEIN HI_1115"/>
    <property type="match status" value="1"/>
</dbReference>
<dbReference type="PANTHER" id="PTHR42852">
    <property type="entry name" value="THIOL:DISULFIDE INTERCHANGE PROTEIN DSBE"/>
    <property type="match status" value="1"/>
</dbReference>
<dbReference type="EMBL" id="UHIP01000001">
    <property type="protein sequence ID" value="SUP23191.1"/>
    <property type="molecule type" value="Genomic_DNA"/>
</dbReference>
<name>A0AAX2LMI0_VIBFL</name>
<dbReference type="PROSITE" id="PS51352">
    <property type="entry name" value="THIOREDOXIN_2"/>
    <property type="match status" value="1"/>
</dbReference>
<reference evidence="2 3" key="1">
    <citation type="submission" date="2018-06" db="EMBL/GenBank/DDBJ databases">
        <authorList>
            <consortium name="Pathogen Informatics"/>
            <person name="Doyle S."/>
        </authorList>
    </citation>
    <scope>NUCLEOTIDE SEQUENCE [LARGE SCALE GENOMIC DNA]</scope>
    <source>
        <strain evidence="2 3">NCTC11327</strain>
    </source>
</reference>
<dbReference type="SUPFAM" id="SSF52833">
    <property type="entry name" value="Thioredoxin-like"/>
    <property type="match status" value="1"/>
</dbReference>
<dbReference type="Proteomes" id="UP000254626">
    <property type="component" value="Unassembled WGS sequence"/>
</dbReference>
<organism evidence="2 3">
    <name type="scientific">Vibrio fluvialis</name>
    <dbReference type="NCBI Taxonomy" id="676"/>
    <lineage>
        <taxon>Bacteria</taxon>
        <taxon>Pseudomonadati</taxon>
        <taxon>Pseudomonadota</taxon>
        <taxon>Gammaproteobacteria</taxon>
        <taxon>Vibrionales</taxon>
        <taxon>Vibrionaceae</taxon>
        <taxon>Vibrio</taxon>
    </lineage>
</organism>
<dbReference type="AlphaFoldDB" id="A0AAX2LMI0"/>
<feature type="domain" description="Thioredoxin" evidence="1">
    <location>
        <begin position="29"/>
        <end position="161"/>
    </location>
</feature>
<accession>A0AAX2LMI0</accession>
<evidence type="ECO:0000259" key="1">
    <source>
        <dbReference type="PROSITE" id="PS51352"/>
    </source>
</evidence>
<dbReference type="GeneID" id="29386682"/>
<dbReference type="InterPro" id="IPR013740">
    <property type="entry name" value="Redoxin"/>
</dbReference>
<sequence>MTRGLKEGVVFALMMLVIATALDWWRQPEALKSQVFTPTLYDLQGQTVDLVEMSQDKPVLVYVWATWCGVCRVTTPIVEWVSGDHTVLSIALTSGNNDRVQRYMTAHDITFRTVNDERNQLGRDWQIRYTPTFMIVRNGQIQSVTSGFTTPWGLLARLWLA</sequence>
<comment type="caution">
    <text evidence="2">The sequence shown here is derived from an EMBL/GenBank/DDBJ whole genome shotgun (WGS) entry which is preliminary data.</text>
</comment>
<dbReference type="GO" id="GO:0016491">
    <property type="term" value="F:oxidoreductase activity"/>
    <property type="evidence" value="ECO:0007669"/>
    <property type="project" value="InterPro"/>
</dbReference>
<evidence type="ECO:0000313" key="2">
    <source>
        <dbReference type="EMBL" id="SUP23191.1"/>
    </source>
</evidence>
<dbReference type="InterPro" id="IPR013766">
    <property type="entry name" value="Thioredoxin_domain"/>
</dbReference>
<gene>
    <name evidence="2" type="primary">trxA_1</name>
    <name evidence="2" type="ORF">NCTC11327_01211</name>
</gene>
<dbReference type="InterPro" id="IPR050553">
    <property type="entry name" value="Thioredoxin_ResA/DsbE_sf"/>
</dbReference>
<dbReference type="Pfam" id="PF08534">
    <property type="entry name" value="Redoxin"/>
    <property type="match status" value="1"/>
</dbReference>
<evidence type="ECO:0000313" key="3">
    <source>
        <dbReference type="Proteomes" id="UP000254626"/>
    </source>
</evidence>
<proteinExistence type="predicted"/>
<protein>
    <submittedName>
        <fullName evidence="2">Thioredoxin</fullName>
    </submittedName>
</protein>
<dbReference type="InterPro" id="IPR036249">
    <property type="entry name" value="Thioredoxin-like_sf"/>
</dbReference>